<feature type="domain" description="Fibronectin type-III" evidence="5">
    <location>
        <begin position="695"/>
        <end position="803"/>
    </location>
</feature>
<feature type="compositionally biased region" description="Basic and acidic residues" evidence="2">
    <location>
        <begin position="63"/>
        <end position="72"/>
    </location>
</feature>
<name>A0AAV7JLM4_9METZ</name>
<dbReference type="Pfam" id="PF00041">
    <property type="entry name" value="fn3"/>
    <property type="match status" value="5"/>
</dbReference>
<feature type="transmembrane region" description="Helical" evidence="3">
    <location>
        <begin position="815"/>
        <end position="839"/>
    </location>
</feature>
<dbReference type="GO" id="GO:0016020">
    <property type="term" value="C:membrane"/>
    <property type="evidence" value="ECO:0007669"/>
    <property type="project" value="UniProtKB-SubCell"/>
</dbReference>
<dbReference type="InterPro" id="IPR013783">
    <property type="entry name" value="Ig-like_fold"/>
</dbReference>
<reference evidence="6 7" key="1">
    <citation type="journal article" date="2023" name="BMC Biol.">
        <title>The compact genome of the sponge Oopsacas minuta (Hexactinellida) is lacking key metazoan core genes.</title>
        <authorList>
            <person name="Santini S."/>
            <person name="Schenkelaars Q."/>
            <person name="Jourda C."/>
            <person name="Duchesne M."/>
            <person name="Belahbib H."/>
            <person name="Rocher C."/>
            <person name="Selva M."/>
            <person name="Riesgo A."/>
            <person name="Vervoort M."/>
            <person name="Leys S.P."/>
            <person name="Kodjabachian L."/>
            <person name="Le Bivic A."/>
            <person name="Borchiellini C."/>
            <person name="Claverie J.M."/>
            <person name="Renard E."/>
        </authorList>
    </citation>
    <scope>NUCLEOTIDE SEQUENCE [LARGE SCALE GENOMIC DNA]</scope>
    <source>
        <strain evidence="6">SPO-2</strain>
    </source>
</reference>
<keyword evidence="4" id="KW-0732">Signal</keyword>
<dbReference type="EMBL" id="JAKMXF010000318">
    <property type="protein sequence ID" value="KAI6649739.1"/>
    <property type="molecule type" value="Genomic_DNA"/>
</dbReference>
<organism evidence="6 7">
    <name type="scientific">Oopsacas minuta</name>
    <dbReference type="NCBI Taxonomy" id="111878"/>
    <lineage>
        <taxon>Eukaryota</taxon>
        <taxon>Metazoa</taxon>
        <taxon>Porifera</taxon>
        <taxon>Hexactinellida</taxon>
        <taxon>Hexasterophora</taxon>
        <taxon>Lyssacinosida</taxon>
        <taxon>Leucopsacidae</taxon>
        <taxon>Oopsacas</taxon>
    </lineage>
</organism>
<dbReference type="InterPro" id="IPR050713">
    <property type="entry name" value="RTP_Phos/Ushers"/>
</dbReference>
<sequence length="1048" mass="114963">MKIWIATIVCIFSFAAINLVKSDFSIENFTVINSTDTSLTARWTVVTNQSINLLRRYEFKFEPDDSDSDSRLRSGSGSGLNSNDSDSDSRSGSGSGLDSDDSDSDSDDSDLVKTSRTSQYKIDQSDTVSTKNAAIFEYTFRDINTFIGYNIEVTIFTENILRFTSRVSIAPACAPERILTLATSSTRLQLFWYLPKTTGIITSYTLNYFGFPLDETVRTIQINVEDGASTTGLQGPYNLTGLEEFNSYNITIIANNGLRDGISEEITVHTTQSAPSAPPLNITGEAFNSTAIYLSWLPPDELEQNGPITGYDITIIEFGTLLFIVPTVTYPAESEYNITIVGLEEYTKYSIIISAINTIGEGNASEIINTTTLEDVPNAAPENITGIPIGSTMIQLTWDPPPATEQNGVIESYYVTLYGHPFDTDVQNRTIYVMSYYPARAMVNTTIIGLEESNNYTVIISAVTAIGEGPSSQEVNVTTGIGAPDLPPQNLTARSINSTSILFTWSPPPLLNQNGLIIYYNITYRGVIFDTVLRSDILRLDNLTYYSLAGQLIIRRLSPYINYTISVSAGTIGGNSLFASIRQRTNESVPTIAPDIILLTASATELQIYWTPPSILHQNGLITHYTILYTASLFSTRTYELTFILNSSYPDTESHSQNITGLEEYVVYNFTISASTALGSGPDSANETQRTLQEVPGAPVLLTVTLETTSVTIRWNPPREIEQNGPITKYHIVYVDTLSLIENEFIHELSTPIIYPANSRIALDVTFPLQSLETIYTLHVTAENEEGIGAKSNVISGGRTLLGDSANVFTSVISSISACGVFCVICLILAHVITCLLLCMRRYREKKIIAIESTAVEMKTRTIFSNRSSLKELEEVEVPKEAIYAVIGKNQFPGASAATNKITSCVNPIGTPTQGERRDNIVVRLDFPPIDIETMPTDVPKPMRSTPDGSTPKEQKSIGESMNDSAPMDDTLKGTDLLGNTLKDGSKSMGDIVRDESRGSVVDAESIRLELIEGKERLPVLTELMGSPIDKESEHLCDNFSGQESQIT</sequence>
<evidence type="ECO:0000256" key="2">
    <source>
        <dbReference type="SAM" id="MobiDB-lite"/>
    </source>
</evidence>
<keyword evidence="3" id="KW-1133">Transmembrane helix</keyword>
<proteinExistence type="predicted"/>
<dbReference type="Gene3D" id="2.60.40.10">
    <property type="entry name" value="Immunoglobulins"/>
    <property type="match status" value="6"/>
</dbReference>
<dbReference type="FunFam" id="2.60.40.10:FF:000028">
    <property type="entry name" value="Neuronal cell adhesion molecule"/>
    <property type="match status" value="2"/>
</dbReference>
<dbReference type="SMART" id="SM00060">
    <property type="entry name" value="FN3"/>
    <property type="match status" value="7"/>
</dbReference>
<protein>
    <submittedName>
        <fullName evidence="6">Phosphatidylinositol phosphatase PTPRQ-like isoform X2</fullName>
    </submittedName>
</protein>
<keyword evidence="7" id="KW-1185">Reference proteome</keyword>
<feature type="region of interest" description="Disordered" evidence="2">
    <location>
        <begin position="63"/>
        <end position="117"/>
    </location>
</feature>
<feature type="chain" id="PRO_5043496420" evidence="4">
    <location>
        <begin position="23"/>
        <end position="1048"/>
    </location>
</feature>
<dbReference type="InterPro" id="IPR036116">
    <property type="entry name" value="FN3_sf"/>
</dbReference>
<feature type="domain" description="Fibronectin type-III" evidence="5">
    <location>
        <begin position="174"/>
        <end position="274"/>
    </location>
</feature>
<dbReference type="InterPro" id="IPR003961">
    <property type="entry name" value="FN3_dom"/>
</dbReference>
<evidence type="ECO:0000256" key="1">
    <source>
        <dbReference type="ARBA" id="ARBA00022737"/>
    </source>
</evidence>
<feature type="signal peptide" evidence="4">
    <location>
        <begin position="1"/>
        <end position="22"/>
    </location>
</feature>
<feature type="domain" description="Fibronectin type-III" evidence="5">
    <location>
        <begin position="380"/>
        <end position="482"/>
    </location>
</feature>
<evidence type="ECO:0000259" key="5">
    <source>
        <dbReference type="PROSITE" id="PS50853"/>
    </source>
</evidence>
<accession>A0AAV7JLM4</accession>
<evidence type="ECO:0000256" key="4">
    <source>
        <dbReference type="SAM" id="SignalP"/>
    </source>
</evidence>
<keyword evidence="3" id="KW-0812">Transmembrane</keyword>
<dbReference type="PANTHER" id="PTHR46957:SF3">
    <property type="entry name" value="CYTOKINE RECEPTOR"/>
    <property type="match status" value="1"/>
</dbReference>
<evidence type="ECO:0000313" key="6">
    <source>
        <dbReference type="EMBL" id="KAI6649739.1"/>
    </source>
</evidence>
<dbReference type="PANTHER" id="PTHR46957">
    <property type="entry name" value="CYTOKINE RECEPTOR"/>
    <property type="match status" value="1"/>
</dbReference>
<feature type="region of interest" description="Disordered" evidence="2">
    <location>
        <begin position="932"/>
        <end position="1000"/>
    </location>
</feature>
<dbReference type="PROSITE" id="PS50853">
    <property type="entry name" value="FN3"/>
    <property type="match status" value="6"/>
</dbReference>
<feature type="domain" description="Fibronectin type-III" evidence="5">
    <location>
        <begin position="593"/>
        <end position="694"/>
    </location>
</feature>
<dbReference type="Proteomes" id="UP001165289">
    <property type="component" value="Unassembled WGS sequence"/>
</dbReference>
<feature type="domain" description="Fibronectin type-III" evidence="5">
    <location>
        <begin position="487"/>
        <end position="591"/>
    </location>
</feature>
<evidence type="ECO:0000256" key="3">
    <source>
        <dbReference type="SAM" id="Phobius"/>
    </source>
</evidence>
<dbReference type="SUPFAM" id="SSF49265">
    <property type="entry name" value="Fibronectin type III"/>
    <property type="match status" value="3"/>
</dbReference>
<keyword evidence="3" id="KW-0472">Membrane</keyword>
<feature type="domain" description="Fibronectin type-III" evidence="5">
    <location>
        <begin position="278"/>
        <end position="375"/>
    </location>
</feature>
<evidence type="ECO:0000313" key="7">
    <source>
        <dbReference type="Proteomes" id="UP001165289"/>
    </source>
</evidence>
<dbReference type="CDD" id="cd00063">
    <property type="entry name" value="FN3"/>
    <property type="match status" value="6"/>
</dbReference>
<gene>
    <name evidence="6" type="ORF">LOD99_6528</name>
</gene>
<feature type="compositionally biased region" description="Low complexity" evidence="2">
    <location>
        <begin position="73"/>
        <end position="84"/>
    </location>
</feature>
<comment type="caution">
    <text evidence="6">The sequence shown here is derived from an EMBL/GenBank/DDBJ whole genome shotgun (WGS) entry which is preliminary data.</text>
</comment>
<feature type="compositionally biased region" description="Acidic residues" evidence="2">
    <location>
        <begin position="98"/>
        <end position="109"/>
    </location>
</feature>
<keyword evidence="1" id="KW-0677">Repeat</keyword>
<dbReference type="AlphaFoldDB" id="A0AAV7JLM4"/>